<protein>
    <submittedName>
        <fullName evidence="3">Anti-sigma regulatory factor</fullName>
    </submittedName>
</protein>
<dbReference type="RefSeq" id="WP_191317189.1">
    <property type="nucleotide sequence ID" value="NZ_BNAW01000089.1"/>
</dbReference>
<evidence type="ECO:0000313" key="4">
    <source>
        <dbReference type="Proteomes" id="UP000649955"/>
    </source>
</evidence>
<dbReference type="PANTHER" id="PTHR35526">
    <property type="entry name" value="ANTI-SIGMA-F FACTOR RSBW-RELATED"/>
    <property type="match status" value="1"/>
</dbReference>
<keyword evidence="4" id="KW-1185">Reference proteome</keyword>
<evidence type="ECO:0000313" key="3">
    <source>
        <dbReference type="EMBL" id="GHG50761.1"/>
    </source>
</evidence>
<dbReference type="InterPro" id="IPR036890">
    <property type="entry name" value="HATPase_C_sf"/>
</dbReference>
<dbReference type="Gene3D" id="3.30.565.10">
    <property type="entry name" value="Histidine kinase-like ATPase, C-terminal domain"/>
    <property type="match status" value="1"/>
</dbReference>
<sequence>MPTLDIRGTADDEGSPSLEDLRLSTVRADPGRLVVLRDQLADWLFRAKLDSDVREAVLLAAYEAMANVVVHAYRGAAGPLDVCAALRGGDLIVTVADHGSWQPISRPGPLHGRGLPLIHRLTAHAVVDRGGLGTTVTMRFACPPG</sequence>
<dbReference type="PANTHER" id="PTHR35526:SF3">
    <property type="entry name" value="ANTI-SIGMA-F FACTOR RSBW"/>
    <property type="match status" value="1"/>
</dbReference>
<reference evidence="4" key="1">
    <citation type="journal article" date="2019" name="Int. J. Syst. Evol. Microbiol.">
        <title>The Global Catalogue of Microorganisms (GCM) 10K type strain sequencing project: providing services to taxonomists for standard genome sequencing and annotation.</title>
        <authorList>
            <consortium name="The Broad Institute Genomics Platform"/>
            <consortium name="The Broad Institute Genome Sequencing Center for Infectious Disease"/>
            <person name="Wu L."/>
            <person name="Ma J."/>
        </authorList>
    </citation>
    <scope>NUCLEOTIDE SEQUENCE [LARGE SCALE GENOMIC DNA]</scope>
    <source>
        <strain evidence="4">CGMCC 4.7680</strain>
    </source>
</reference>
<dbReference type="InterPro" id="IPR003594">
    <property type="entry name" value="HATPase_dom"/>
</dbReference>
<dbReference type="EMBL" id="BNAW01000089">
    <property type="protein sequence ID" value="GHG50761.1"/>
    <property type="molecule type" value="Genomic_DNA"/>
</dbReference>
<keyword evidence="1" id="KW-0418">Kinase</keyword>
<feature type="domain" description="Histidine kinase/HSP90-like ATPase" evidence="2">
    <location>
        <begin position="27"/>
        <end position="140"/>
    </location>
</feature>
<dbReference type="Proteomes" id="UP000649955">
    <property type="component" value="Unassembled WGS sequence"/>
</dbReference>
<keyword evidence="1" id="KW-0723">Serine/threonine-protein kinase</keyword>
<dbReference type="InterPro" id="IPR050267">
    <property type="entry name" value="Anti-sigma-factor_SerPK"/>
</dbReference>
<accession>A0ABQ3KUB5</accession>
<proteinExistence type="predicted"/>
<comment type="caution">
    <text evidence="3">The sequence shown here is derived from an EMBL/GenBank/DDBJ whole genome shotgun (WGS) entry which is preliminary data.</text>
</comment>
<gene>
    <name evidence="3" type="ORF">GCM10017567_86970</name>
</gene>
<keyword evidence="1" id="KW-0808">Transferase</keyword>
<evidence type="ECO:0000256" key="1">
    <source>
        <dbReference type="ARBA" id="ARBA00022527"/>
    </source>
</evidence>
<dbReference type="Pfam" id="PF13581">
    <property type="entry name" value="HATPase_c_2"/>
    <property type="match status" value="1"/>
</dbReference>
<dbReference type="CDD" id="cd16936">
    <property type="entry name" value="HATPase_RsbW-like"/>
    <property type="match status" value="1"/>
</dbReference>
<dbReference type="SUPFAM" id="SSF55874">
    <property type="entry name" value="ATPase domain of HSP90 chaperone/DNA topoisomerase II/histidine kinase"/>
    <property type="match status" value="1"/>
</dbReference>
<evidence type="ECO:0000259" key="2">
    <source>
        <dbReference type="Pfam" id="PF13581"/>
    </source>
</evidence>
<organism evidence="3 4">
    <name type="scientific">Amycolatopsis bullii</name>
    <dbReference type="NCBI Taxonomy" id="941987"/>
    <lineage>
        <taxon>Bacteria</taxon>
        <taxon>Bacillati</taxon>
        <taxon>Actinomycetota</taxon>
        <taxon>Actinomycetes</taxon>
        <taxon>Pseudonocardiales</taxon>
        <taxon>Pseudonocardiaceae</taxon>
        <taxon>Amycolatopsis</taxon>
    </lineage>
</organism>
<name>A0ABQ3KUB5_9PSEU</name>